<evidence type="ECO:0000313" key="1">
    <source>
        <dbReference type="EMBL" id="KAJ8106069.1"/>
    </source>
</evidence>
<name>A0ACC2HSK1_9PLEO</name>
<accession>A0ACC2HSK1</accession>
<evidence type="ECO:0000313" key="2">
    <source>
        <dbReference type="Proteomes" id="UP001153331"/>
    </source>
</evidence>
<organism evidence="1 2">
    <name type="scientific">Boeremia exigua</name>
    <dbReference type="NCBI Taxonomy" id="749465"/>
    <lineage>
        <taxon>Eukaryota</taxon>
        <taxon>Fungi</taxon>
        <taxon>Dikarya</taxon>
        <taxon>Ascomycota</taxon>
        <taxon>Pezizomycotina</taxon>
        <taxon>Dothideomycetes</taxon>
        <taxon>Pleosporomycetidae</taxon>
        <taxon>Pleosporales</taxon>
        <taxon>Pleosporineae</taxon>
        <taxon>Didymellaceae</taxon>
        <taxon>Boeremia</taxon>
    </lineage>
</organism>
<comment type="caution">
    <text evidence="1">The sequence shown here is derived from an EMBL/GenBank/DDBJ whole genome shotgun (WGS) entry which is preliminary data.</text>
</comment>
<keyword evidence="2" id="KW-1185">Reference proteome</keyword>
<proteinExistence type="predicted"/>
<dbReference type="Proteomes" id="UP001153331">
    <property type="component" value="Unassembled WGS sequence"/>
</dbReference>
<gene>
    <name evidence="1" type="ORF">OPT61_g9786</name>
</gene>
<dbReference type="EMBL" id="JAPHNI010001281">
    <property type="protein sequence ID" value="KAJ8106069.1"/>
    <property type="molecule type" value="Genomic_DNA"/>
</dbReference>
<sequence length="332" mass="36633">MTISTTFVLGAKGAYFFNTPTHWAHHSLPADIETLFTKTPPIRDVIELALGTNGAYFVSYRDHDGQVLCKHYNLPNPLVEYLYASHPSVIRDLATLSITLGPYDSYYAWDKISASWSNVPPALEKSLLSRLESQDAWRTTWKADGYEAPCFVSLGNDGSYFMRTVSGGGCWDFKLPKVEPGNGLGAMGGDGWEGIRGTNKFLEESPNFAGIAAVHLMPTQANAYVLILNNGKTFSNLPEHTWADYAKFSDKMPTFVQHMAPLPPMPAPPQRHSIPQPPHQPHFQGLPPDYKQSQRGQSGCCPVDAHAPHTCCPPAPMQARPWPMPPVNAPQM</sequence>
<protein>
    <submittedName>
        <fullName evidence="1">Uncharacterized protein</fullName>
    </submittedName>
</protein>
<reference evidence="1" key="1">
    <citation type="submission" date="2022-11" db="EMBL/GenBank/DDBJ databases">
        <title>Genome Sequence of Boeremia exigua.</title>
        <authorList>
            <person name="Buettner E."/>
        </authorList>
    </citation>
    <scope>NUCLEOTIDE SEQUENCE</scope>
    <source>
        <strain evidence="1">CU02</strain>
    </source>
</reference>